<dbReference type="CDD" id="cd03784">
    <property type="entry name" value="GT1_Gtf-like"/>
    <property type="match status" value="1"/>
</dbReference>
<keyword evidence="2" id="KW-0328">Glycosyltransferase</keyword>
<dbReference type="Pfam" id="PF21036">
    <property type="entry name" value="EryCIII-like_N"/>
    <property type="match status" value="1"/>
</dbReference>
<evidence type="ECO:0000259" key="4">
    <source>
        <dbReference type="Pfam" id="PF06722"/>
    </source>
</evidence>
<dbReference type="RefSeq" id="WP_344378557.1">
    <property type="nucleotide sequence ID" value="NZ_BAAASQ010000023.1"/>
</dbReference>
<dbReference type="InterPro" id="IPR050426">
    <property type="entry name" value="Glycosyltransferase_28"/>
</dbReference>
<organism evidence="6 7">
    <name type="scientific">Streptomyces mauvecolor</name>
    <dbReference type="NCBI Taxonomy" id="58345"/>
    <lineage>
        <taxon>Bacteria</taxon>
        <taxon>Bacillati</taxon>
        <taxon>Actinomycetota</taxon>
        <taxon>Actinomycetes</taxon>
        <taxon>Kitasatosporales</taxon>
        <taxon>Streptomycetaceae</taxon>
        <taxon>Streptomyces</taxon>
    </lineage>
</organism>
<evidence type="ECO:0000256" key="3">
    <source>
        <dbReference type="ARBA" id="ARBA00022679"/>
    </source>
</evidence>
<dbReference type="InterPro" id="IPR010610">
    <property type="entry name" value="EryCIII-like_C"/>
</dbReference>
<feature type="domain" description="Erythromycin biosynthesis protein CIII-like C-terminal" evidence="4">
    <location>
        <begin position="241"/>
        <end position="386"/>
    </location>
</feature>
<proteinExistence type="inferred from homology"/>
<keyword evidence="3" id="KW-0808">Transferase</keyword>
<sequence length="388" mass="41635">MRVLMTALVPSHLMPMVPLSWALRAAGHQVLVAGDAELLKFASAAGLDTHLIGGGELRRRLTRPGAVAMPDRATMDRRPDSEWDAAGERWRTRLGGYIDDLVRLGRDWSADLVVTDPVEFGGLVTAAALGVPGIVHRWGPDDFTSALLRQAKVQLHDLCREFGAEGFPDPAVVVDPSPASLVPGGDNTPGLLTRYIPYCGTARLPDWALGAPERPRVLLCLGMWHARVLAETGELPLGFRHVLDFCTARDLDVLVPIDAQYHPALAGVPAAVKVVDHFPIGPLMRHTSLVVHHGGSGTAMTSFAEAVPQLVVAGDKPFLQTTGRLVHESGSGISLLDEADQHDPQIVGEALAGLLGDERYGKSAREVRTEIECLPGPTELVRTLEGLI</sequence>
<evidence type="ECO:0000256" key="2">
    <source>
        <dbReference type="ARBA" id="ARBA00022676"/>
    </source>
</evidence>
<evidence type="ECO:0000313" key="6">
    <source>
        <dbReference type="EMBL" id="MFC4957444.1"/>
    </source>
</evidence>
<keyword evidence="7" id="KW-1185">Reference proteome</keyword>
<dbReference type="SUPFAM" id="SSF53756">
    <property type="entry name" value="UDP-Glycosyltransferase/glycogen phosphorylase"/>
    <property type="match status" value="1"/>
</dbReference>
<dbReference type="InterPro" id="IPR002213">
    <property type="entry name" value="UDP_glucos_trans"/>
</dbReference>
<evidence type="ECO:0000259" key="5">
    <source>
        <dbReference type="Pfam" id="PF21036"/>
    </source>
</evidence>
<accession>A0ABV9UMG7</accession>
<evidence type="ECO:0000256" key="1">
    <source>
        <dbReference type="ARBA" id="ARBA00006962"/>
    </source>
</evidence>
<protein>
    <submittedName>
        <fullName evidence="6">Nucleotide disphospho-sugar-binding domain-containing protein</fullName>
    </submittedName>
</protein>
<dbReference type="PANTHER" id="PTHR48050">
    <property type="entry name" value="STEROL 3-BETA-GLUCOSYLTRANSFERASE"/>
    <property type="match status" value="1"/>
</dbReference>
<comment type="similarity">
    <text evidence="1">Belongs to the glycosyltransferase 28 family.</text>
</comment>
<gene>
    <name evidence="6" type="ORF">ACFPFX_14225</name>
</gene>
<dbReference type="Gene3D" id="3.40.50.2000">
    <property type="entry name" value="Glycogen Phosphorylase B"/>
    <property type="match status" value="2"/>
</dbReference>
<comment type="caution">
    <text evidence="6">The sequence shown here is derived from an EMBL/GenBank/DDBJ whole genome shotgun (WGS) entry which is preliminary data.</text>
</comment>
<reference evidence="7" key="1">
    <citation type="journal article" date="2019" name="Int. J. Syst. Evol. Microbiol.">
        <title>The Global Catalogue of Microorganisms (GCM) 10K type strain sequencing project: providing services to taxonomists for standard genome sequencing and annotation.</title>
        <authorList>
            <consortium name="The Broad Institute Genomics Platform"/>
            <consortium name="The Broad Institute Genome Sequencing Center for Infectious Disease"/>
            <person name="Wu L."/>
            <person name="Ma J."/>
        </authorList>
    </citation>
    <scope>NUCLEOTIDE SEQUENCE [LARGE SCALE GENOMIC DNA]</scope>
    <source>
        <strain evidence="7">CCM 7224</strain>
    </source>
</reference>
<feature type="domain" description="Erythromycin biosynthesis protein CIII-like N-terminal" evidence="5">
    <location>
        <begin position="21"/>
        <end position="222"/>
    </location>
</feature>
<dbReference type="PANTHER" id="PTHR48050:SF13">
    <property type="entry name" value="STEROL 3-BETA-GLUCOSYLTRANSFERASE UGT80A2"/>
    <property type="match status" value="1"/>
</dbReference>
<name>A0ABV9UMG7_9ACTN</name>
<evidence type="ECO:0000313" key="7">
    <source>
        <dbReference type="Proteomes" id="UP001595834"/>
    </source>
</evidence>
<dbReference type="EMBL" id="JBHSIZ010000016">
    <property type="protein sequence ID" value="MFC4957444.1"/>
    <property type="molecule type" value="Genomic_DNA"/>
</dbReference>
<dbReference type="Proteomes" id="UP001595834">
    <property type="component" value="Unassembled WGS sequence"/>
</dbReference>
<dbReference type="InterPro" id="IPR048284">
    <property type="entry name" value="EryCIII-like_N"/>
</dbReference>
<dbReference type="Pfam" id="PF06722">
    <property type="entry name" value="EryCIII-like_C"/>
    <property type="match status" value="1"/>
</dbReference>